<feature type="transmembrane region" description="Helical" evidence="1">
    <location>
        <begin position="12"/>
        <end position="35"/>
    </location>
</feature>
<name>A0A1R3HLV5_9ROSI</name>
<evidence type="ECO:0000313" key="2">
    <source>
        <dbReference type="EMBL" id="OMO71417.1"/>
    </source>
</evidence>
<keyword evidence="1" id="KW-1133">Transmembrane helix</keyword>
<protein>
    <submittedName>
        <fullName evidence="2">Uncharacterized protein</fullName>
    </submittedName>
</protein>
<dbReference type="EMBL" id="AWUE01019808">
    <property type="protein sequence ID" value="OMO71417.1"/>
    <property type="molecule type" value="Genomic_DNA"/>
</dbReference>
<reference evidence="3" key="1">
    <citation type="submission" date="2013-09" db="EMBL/GenBank/DDBJ databases">
        <title>Corchorus olitorius genome sequencing.</title>
        <authorList>
            <person name="Alam M."/>
            <person name="Haque M.S."/>
            <person name="Islam M.S."/>
            <person name="Emdad E.M."/>
            <person name="Islam M.M."/>
            <person name="Ahmed B."/>
            <person name="Halim A."/>
            <person name="Hossen Q.M.M."/>
            <person name="Hossain M.Z."/>
            <person name="Ahmed R."/>
            <person name="Khan M.M."/>
            <person name="Islam R."/>
            <person name="Rashid M.M."/>
            <person name="Khan S.A."/>
            <person name="Rahman M.S."/>
            <person name="Alam M."/>
            <person name="Yahiya A.S."/>
            <person name="Khan M.S."/>
            <person name="Azam M.S."/>
            <person name="Haque T."/>
            <person name="Lashkar M.Z.H."/>
            <person name="Akhand A.I."/>
            <person name="Morshed G."/>
            <person name="Roy S."/>
            <person name="Uddin K.S."/>
            <person name="Rabeya T."/>
            <person name="Hossain A.S."/>
            <person name="Chowdhury A."/>
            <person name="Snigdha A.R."/>
            <person name="Mortoza M.S."/>
            <person name="Matin S.A."/>
            <person name="Hoque S.M.E."/>
            <person name="Islam M.K."/>
            <person name="Roy D.K."/>
            <person name="Haider R."/>
            <person name="Moosa M.M."/>
            <person name="Elias S.M."/>
            <person name="Hasan A.M."/>
            <person name="Jahan S."/>
            <person name="Shafiuddin M."/>
            <person name="Mahmood N."/>
            <person name="Shommy N.S."/>
        </authorList>
    </citation>
    <scope>NUCLEOTIDE SEQUENCE [LARGE SCALE GENOMIC DNA]</scope>
    <source>
        <strain evidence="3">cv. O-4</strain>
    </source>
</reference>
<comment type="caution">
    <text evidence="2">The sequence shown here is derived from an EMBL/GenBank/DDBJ whole genome shotgun (WGS) entry which is preliminary data.</text>
</comment>
<keyword evidence="1" id="KW-0812">Transmembrane</keyword>
<evidence type="ECO:0000313" key="3">
    <source>
        <dbReference type="Proteomes" id="UP000187203"/>
    </source>
</evidence>
<keyword evidence="3" id="KW-1185">Reference proteome</keyword>
<dbReference type="Proteomes" id="UP000187203">
    <property type="component" value="Unassembled WGS sequence"/>
</dbReference>
<dbReference type="AlphaFoldDB" id="A0A1R3HLV5"/>
<organism evidence="2 3">
    <name type="scientific">Corchorus olitorius</name>
    <dbReference type="NCBI Taxonomy" id="93759"/>
    <lineage>
        <taxon>Eukaryota</taxon>
        <taxon>Viridiplantae</taxon>
        <taxon>Streptophyta</taxon>
        <taxon>Embryophyta</taxon>
        <taxon>Tracheophyta</taxon>
        <taxon>Spermatophyta</taxon>
        <taxon>Magnoliopsida</taxon>
        <taxon>eudicotyledons</taxon>
        <taxon>Gunneridae</taxon>
        <taxon>Pentapetalae</taxon>
        <taxon>rosids</taxon>
        <taxon>malvids</taxon>
        <taxon>Malvales</taxon>
        <taxon>Malvaceae</taxon>
        <taxon>Grewioideae</taxon>
        <taxon>Apeibeae</taxon>
        <taxon>Corchorus</taxon>
    </lineage>
</organism>
<proteinExistence type="predicted"/>
<keyword evidence="1" id="KW-0472">Membrane</keyword>
<accession>A0A1R3HLV5</accession>
<gene>
    <name evidence="2" type="ORF">COLO4_28265</name>
</gene>
<evidence type="ECO:0000256" key="1">
    <source>
        <dbReference type="SAM" id="Phobius"/>
    </source>
</evidence>
<sequence length="44" mass="5108">MSLSDFEVIRVWDICLIFFPSVAPLIFLSSSWNLFGNLTVRLLF</sequence>